<reference evidence="2" key="1">
    <citation type="submission" date="2020-10" db="EMBL/GenBank/DDBJ databases">
        <title>Connecting structure to function with the recovery of over 1000 high-quality activated sludge metagenome-assembled genomes encoding full-length rRNA genes using long-read sequencing.</title>
        <authorList>
            <person name="Singleton C.M."/>
            <person name="Petriglieri F."/>
            <person name="Kristensen J.M."/>
            <person name="Kirkegaard R.H."/>
            <person name="Michaelsen T.Y."/>
            <person name="Andersen M.H."/>
            <person name="Karst S.M."/>
            <person name="Dueholm M.S."/>
            <person name="Nielsen P.H."/>
            <person name="Albertsen M."/>
        </authorList>
    </citation>
    <scope>NUCLEOTIDE SEQUENCE</scope>
    <source>
        <strain evidence="2">EsbW_18-Q3-R4-48_MAXAC.044</strain>
    </source>
</reference>
<evidence type="ECO:0000313" key="2">
    <source>
        <dbReference type="EMBL" id="MBK7421721.1"/>
    </source>
</evidence>
<accession>A0A9D7FGU3</accession>
<keyword evidence="1" id="KW-0812">Transmembrane</keyword>
<dbReference type="PANTHER" id="PTHR38602">
    <property type="entry name" value="INNER MEMBRANE PROTEIN-RELATED"/>
    <property type="match status" value="1"/>
</dbReference>
<organism evidence="2 3">
    <name type="scientific">Candidatus Propionivibrio dominans</name>
    <dbReference type="NCBI Taxonomy" id="2954373"/>
    <lineage>
        <taxon>Bacteria</taxon>
        <taxon>Pseudomonadati</taxon>
        <taxon>Pseudomonadota</taxon>
        <taxon>Betaproteobacteria</taxon>
        <taxon>Rhodocyclales</taxon>
        <taxon>Rhodocyclaceae</taxon>
        <taxon>Propionivibrio</taxon>
    </lineage>
</organism>
<dbReference type="Pfam" id="PF09838">
    <property type="entry name" value="DUF2065"/>
    <property type="match status" value="1"/>
</dbReference>
<proteinExistence type="predicted"/>
<dbReference type="AlphaFoldDB" id="A0A9D7FGU3"/>
<evidence type="ECO:0000256" key="1">
    <source>
        <dbReference type="SAM" id="Phobius"/>
    </source>
</evidence>
<dbReference type="PANTHER" id="PTHR38602:SF1">
    <property type="entry name" value="INNER MEMBRANE PROTEIN"/>
    <property type="match status" value="1"/>
</dbReference>
<evidence type="ECO:0000313" key="3">
    <source>
        <dbReference type="Proteomes" id="UP000886602"/>
    </source>
</evidence>
<keyword evidence="1" id="KW-1133">Transmembrane helix</keyword>
<sequence>MTTSLLIAFALMLVLEGLVPFLAPGTWRETFRRLIQMTDGQIRFIGLTSMLAGIVLLMVFR</sequence>
<feature type="transmembrane region" description="Helical" evidence="1">
    <location>
        <begin position="41"/>
        <end position="60"/>
    </location>
</feature>
<comment type="caution">
    <text evidence="2">The sequence shown here is derived from an EMBL/GenBank/DDBJ whole genome shotgun (WGS) entry which is preliminary data.</text>
</comment>
<dbReference type="InterPro" id="IPR019201">
    <property type="entry name" value="DUF2065"/>
</dbReference>
<protein>
    <submittedName>
        <fullName evidence="2">DUF2065 domain-containing protein</fullName>
    </submittedName>
</protein>
<keyword evidence="1" id="KW-0472">Membrane</keyword>
<dbReference type="Proteomes" id="UP000886602">
    <property type="component" value="Unassembled WGS sequence"/>
</dbReference>
<gene>
    <name evidence="2" type="ORF">IPJ48_00705</name>
</gene>
<name>A0A9D7FGU3_9RHOO</name>
<dbReference type="EMBL" id="JADJNC010000003">
    <property type="protein sequence ID" value="MBK7421721.1"/>
    <property type="molecule type" value="Genomic_DNA"/>
</dbReference>